<evidence type="ECO:0000256" key="5">
    <source>
        <dbReference type="ARBA" id="ARBA00022989"/>
    </source>
</evidence>
<keyword evidence="2" id="KW-0813">Transport</keyword>
<proteinExistence type="predicted"/>
<dbReference type="EMBL" id="WHJL01000108">
    <property type="protein sequence ID" value="MPQ35852.1"/>
    <property type="molecule type" value="Genomic_DNA"/>
</dbReference>
<feature type="transmembrane region" description="Helical" evidence="7">
    <location>
        <begin position="356"/>
        <end position="380"/>
    </location>
</feature>
<dbReference type="AlphaFoldDB" id="A0A158SLF5"/>
<comment type="subcellular location">
    <subcellularLocation>
        <location evidence="1">Cell membrane</location>
        <topology evidence="1">Multi-pass membrane protein</topology>
    </subcellularLocation>
</comment>
<dbReference type="PROSITE" id="PS51257">
    <property type="entry name" value="PROKAR_LIPOPROTEIN"/>
    <property type="match status" value="1"/>
</dbReference>
<dbReference type="GO" id="GO:0005886">
    <property type="term" value="C:plasma membrane"/>
    <property type="evidence" value="ECO:0007669"/>
    <property type="project" value="UniProtKB-SubCell"/>
</dbReference>
<sequence length="389" mass="42169">MTKYRLQAVLFVMVAFMLGCNEYMIVGVLPDIKGEFDTPLATLGYLVTVFAGVYALLTPALTTIASRFRRYDILLVYMAIFLVGNTWTALAGGFWSLLLSRILTASVSGAIISLVLILAAQLAPREKRAGLVSWVFAGFSIASIIGIPIGTMISTTFSWHDSFWMVTGIATLVLIGLALLVPREDTATKGSLLAQFSLLKDARILLGVGLVVSVCAGQYTFYTYIRPLLSTMMGFSIGTLNWILLGMGVAFIIGNKFGGYLADMGGIKQLHHIYFMMTCLLLMMAPLFHFPWLDVLAIALICVAIACYGASTQLMFLDIAERDYPQSLELASSLNSIFANIGISLGSFTAAETVGFLGLTHVGNVGAVYGVLAVLAALFLRRRYQSAQY</sequence>
<keyword evidence="3" id="KW-1003">Cell membrane</keyword>
<dbReference type="CDD" id="cd17324">
    <property type="entry name" value="MFS_NepI_like"/>
    <property type="match status" value="1"/>
</dbReference>
<dbReference type="GO" id="GO:0022857">
    <property type="term" value="F:transmembrane transporter activity"/>
    <property type="evidence" value="ECO:0007669"/>
    <property type="project" value="InterPro"/>
</dbReference>
<dbReference type="PANTHER" id="PTHR43124">
    <property type="entry name" value="PURINE EFFLUX PUMP PBUE"/>
    <property type="match status" value="1"/>
</dbReference>
<feature type="transmembrane region" description="Helical" evidence="7">
    <location>
        <begin position="162"/>
        <end position="181"/>
    </location>
</feature>
<dbReference type="RefSeq" id="WP_057194638.1">
    <property type="nucleotide sequence ID" value="NZ_CBZV010000007.1"/>
</dbReference>
<dbReference type="STRING" id="1613.GCA_002119645_02023"/>
<feature type="transmembrane region" description="Helical" evidence="7">
    <location>
        <begin position="131"/>
        <end position="150"/>
    </location>
</feature>
<feature type="transmembrane region" description="Helical" evidence="7">
    <location>
        <begin position="273"/>
        <end position="290"/>
    </location>
</feature>
<dbReference type="InterPro" id="IPR011701">
    <property type="entry name" value="MFS"/>
</dbReference>
<name>A0A158SLF5_LIMFE</name>
<dbReference type="Gene3D" id="1.20.1250.20">
    <property type="entry name" value="MFS general substrate transporter like domains"/>
    <property type="match status" value="1"/>
</dbReference>
<evidence type="ECO:0000256" key="2">
    <source>
        <dbReference type="ARBA" id="ARBA00022448"/>
    </source>
</evidence>
<gene>
    <name evidence="8" type="ORF">GC247_08255</name>
</gene>
<feature type="transmembrane region" description="Helical" evidence="7">
    <location>
        <begin position="102"/>
        <end position="119"/>
    </location>
</feature>
<feature type="transmembrane region" description="Helical" evidence="7">
    <location>
        <begin position="42"/>
        <end position="62"/>
    </location>
</feature>
<comment type="caution">
    <text evidence="8">The sequence shown here is derived from an EMBL/GenBank/DDBJ whole genome shotgun (WGS) entry which is preliminary data.</text>
</comment>
<protein>
    <submittedName>
        <fullName evidence="8">MFS transporter</fullName>
    </submittedName>
</protein>
<organism evidence="8 9">
    <name type="scientific">Limosilactobacillus fermentum</name>
    <name type="common">Lactobacillus fermentum</name>
    <dbReference type="NCBI Taxonomy" id="1613"/>
    <lineage>
        <taxon>Bacteria</taxon>
        <taxon>Bacillati</taxon>
        <taxon>Bacillota</taxon>
        <taxon>Bacilli</taxon>
        <taxon>Lactobacillales</taxon>
        <taxon>Lactobacillaceae</taxon>
        <taxon>Limosilactobacillus</taxon>
    </lineage>
</organism>
<dbReference type="InterPro" id="IPR050189">
    <property type="entry name" value="MFS_Efflux_Transporters"/>
</dbReference>
<dbReference type="InterPro" id="IPR020846">
    <property type="entry name" value="MFS_dom"/>
</dbReference>
<evidence type="ECO:0000256" key="7">
    <source>
        <dbReference type="SAM" id="Phobius"/>
    </source>
</evidence>
<feature type="transmembrane region" description="Helical" evidence="7">
    <location>
        <begin position="328"/>
        <end position="350"/>
    </location>
</feature>
<keyword evidence="4 7" id="KW-0812">Transmembrane</keyword>
<feature type="transmembrane region" description="Helical" evidence="7">
    <location>
        <begin position="296"/>
        <end position="316"/>
    </location>
</feature>
<feature type="transmembrane region" description="Helical" evidence="7">
    <location>
        <begin position="74"/>
        <end position="96"/>
    </location>
</feature>
<evidence type="ECO:0000256" key="4">
    <source>
        <dbReference type="ARBA" id="ARBA00022692"/>
    </source>
</evidence>
<reference evidence="8 9" key="1">
    <citation type="submission" date="2019-10" db="EMBL/GenBank/DDBJ databases">
        <title>Genome Sequencing and assembly of Lactobacillus fermentum I2, a lactic acid bacteria.</title>
        <authorList>
            <person name="Lopes L.S."/>
            <person name="Persinoti G.F."/>
            <person name="Riano-Pachon D.M."/>
            <person name="Labate C.A."/>
        </authorList>
    </citation>
    <scope>NUCLEOTIDE SEQUENCE [LARGE SCALE GENOMIC DNA]</scope>
    <source>
        <strain evidence="8 9">I2</strain>
    </source>
</reference>
<feature type="transmembrane region" description="Helical" evidence="7">
    <location>
        <begin position="9"/>
        <end position="30"/>
    </location>
</feature>
<evidence type="ECO:0000313" key="8">
    <source>
        <dbReference type="EMBL" id="MPQ35852.1"/>
    </source>
</evidence>
<feature type="transmembrane region" description="Helical" evidence="7">
    <location>
        <begin position="228"/>
        <end position="253"/>
    </location>
</feature>
<dbReference type="PROSITE" id="PS50850">
    <property type="entry name" value="MFS"/>
    <property type="match status" value="1"/>
</dbReference>
<feature type="transmembrane region" description="Helical" evidence="7">
    <location>
        <begin position="202"/>
        <end position="222"/>
    </location>
</feature>
<dbReference type="Pfam" id="PF07690">
    <property type="entry name" value="MFS_1"/>
    <property type="match status" value="1"/>
</dbReference>
<dbReference type="Proteomes" id="UP000466799">
    <property type="component" value="Unassembled WGS sequence"/>
</dbReference>
<dbReference type="PANTHER" id="PTHR43124:SF3">
    <property type="entry name" value="CHLORAMPHENICOL EFFLUX PUMP RV0191"/>
    <property type="match status" value="1"/>
</dbReference>
<evidence type="ECO:0000256" key="3">
    <source>
        <dbReference type="ARBA" id="ARBA00022475"/>
    </source>
</evidence>
<evidence type="ECO:0000256" key="1">
    <source>
        <dbReference type="ARBA" id="ARBA00004651"/>
    </source>
</evidence>
<accession>A0A158SLF5</accession>
<dbReference type="InterPro" id="IPR036259">
    <property type="entry name" value="MFS_trans_sf"/>
</dbReference>
<keyword evidence="5 7" id="KW-1133">Transmembrane helix</keyword>
<keyword evidence="6 7" id="KW-0472">Membrane</keyword>
<evidence type="ECO:0000313" key="9">
    <source>
        <dbReference type="Proteomes" id="UP000466799"/>
    </source>
</evidence>
<evidence type="ECO:0000256" key="6">
    <source>
        <dbReference type="ARBA" id="ARBA00023136"/>
    </source>
</evidence>
<dbReference type="SUPFAM" id="SSF103473">
    <property type="entry name" value="MFS general substrate transporter"/>
    <property type="match status" value="1"/>
</dbReference>